<dbReference type="Gene3D" id="3.40.50.300">
    <property type="entry name" value="P-loop containing nucleotide triphosphate hydrolases"/>
    <property type="match status" value="1"/>
</dbReference>
<dbReference type="FunFam" id="3.40.50.300:FF:000086">
    <property type="entry name" value="Ras-related small GTPase"/>
    <property type="match status" value="1"/>
</dbReference>
<evidence type="ECO:0000259" key="8">
    <source>
        <dbReference type="Pfam" id="PF13002"/>
    </source>
</evidence>
<keyword evidence="6" id="KW-0636">Prenylation</keyword>
<dbReference type="PROSITE" id="PS51421">
    <property type="entry name" value="RAS"/>
    <property type="match status" value="1"/>
</dbReference>
<evidence type="ECO:0000313" key="9">
    <source>
        <dbReference type="EMBL" id="KAE9965123.1"/>
    </source>
</evidence>
<dbReference type="GO" id="GO:0000329">
    <property type="term" value="C:fungal-type vacuole membrane"/>
    <property type="evidence" value="ECO:0007669"/>
    <property type="project" value="TreeGrafter"/>
</dbReference>
<dbReference type="InterPro" id="IPR027417">
    <property type="entry name" value="P-loop_NTPase"/>
</dbReference>
<dbReference type="PANTHER" id="PTHR47981:SF20">
    <property type="entry name" value="RAS-RELATED PROTEIN RAB-7A"/>
    <property type="match status" value="1"/>
</dbReference>
<feature type="region of interest" description="Disordered" evidence="7">
    <location>
        <begin position="51"/>
        <end position="74"/>
    </location>
</feature>
<dbReference type="InterPro" id="IPR024391">
    <property type="entry name" value="LDB19_N"/>
</dbReference>
<comment type="caution">
    <text evidence="9">The sequence shown here is derived from an EMBL/GenBank/DDBJ whole genome shotgun (WGS) entry which is preliminary data.</text>
</comment>
<keyword evidence="3" id="KW-0547">Nucleotide-binding</keyword>
<dbReference type="SMART" id="SM00174">
    <property type="entry name" value="RHO"/>
    <property type="match status" value="1"/>
</dbReference>
<dbReference type="GO" id="GO:0003924">
    <property type="term" value="F:GTPase activity"/>
    <property type="evidence" value="ECO:0007669"/>
    <property type="project" value="InterPro"/>
</dbReference>
<dbReference type="CDD" id="cd01862">
    <property type="entry name" value="Rab7"/>
    <property type="match status" value="1"/>
</dbReference>
<dbReference type="SMART" id="SM00175">
    <property type="entry name" value="RAB"/>
    <property type="match status" value="1"/>
</dbReference>
<keyword evidence="2" id="KW-0488">Methylation</keyword>
<evidence type="ECO:0000256" key="5">
    <source>
        <dbReference type="ARBA" id="ARBA00023288"/>
    </source>
</evidence>
<dbReference type="PRINTS" id="PR00449">
    <property type="entry name" value="RASTRNSFRMNG"/>
</dbReference>
<dbReference type="NCBIfam" id="TIGR00231">
    <property type="entry name" value="small_GTP"/>
    <property type="match status" value="1"/>
</dbReference>
<gene>
    <name evidence="9" type="ORF">BLS_007831</name>
</gene>
<evidence type="ECO:0000256" key="3">
    <source>
        <dbReference type="ARBA" id="ARBA00022741"/>
    </source>
</evidence>
<evidence type="ECO:0000256" key="1">
    <source>
        <dbReference type="ARBA" id="ARBA00006270"/>
    </source>
</evidence>
<protein>
    <recommendedName>
        <fullName evidence="8">LDB19 N-terminal domain-containing protein</fullName>
    </recommendedName>
</protein>
<dbReference type="SMART" id="SM00173">
    <property type="entry name" value="RAS"/>
    <property type="match status" value="1"/>
</dbReference>
<keyword evidence="5" id="KW-0449">Lipoprotein</keyword>
<dbReference type="PROSITE" id="PS51420">
    <property type="entry name" value="RHO"/>
    <property type="match status" value="1"/>
</dbReference>
<comment type="similarity">
    <text evidence="1">Belongs to the small GTPase superfamily. Rab family.</text>
</comment>
<dbReference type="Pfam" id="PF13002">
    <property type="entry name" value="LDB19"/>
    <property type="match status" value="1"/>
</dbReference>
<feature type="domain" description="LDB19 N-terminal" evidence="8">
    <location>
        <begin position="123"/>
        <end position="294"/>
    </location>
</feature>
<feature type="compositionally biased region" description="Basic and acidic residues" evidence="7">
    <location>
        <begin position="59"/>
        <end position="74"/>
    </location>
</feature>
<dbReference type="GO" id="GO:0005525">
    <property type="term" value="F:GTP binding"/>
    <property type="evidence" value="ECO:0007669"/>
    <property type="project" value="UniProtKB-KW"/>
</dbReference>
<dbReference type="PANTHER" id="PTHR47981">
    <property type="entry name" value="RAB FAMILY"/>
    <property type="match status" value="1"/>
</dbReference>
<evidence type="ECO:0000256" key="4">
    <source>
        <dbReference type="ARBA" id="ARBA00023134"/>
    </source>
</evidence>
<dbReference type="PROSITE" id="PS51419">
    <property type="entry name" value="RAB"/>
    <property type="match status" value="1"/>
</dbReference>
<sequence>MPFLFVRKTSHQDDLIKDQVRNPSTVSVKSGHLKPHSVASSTMDALKSMAASHKLLSSSDRRSSHGSPKMDAHKPAKLDVAVESPPLVSYNTPANSSGALYSSQLLLDVIEPEITVQSFDVELSCVVSVKKPVHQHCPGCASKTTSLKKLQFAPEPLPLKKGMHKFPFSYLFPGHLPATTKSDLVSLEYKLNGVVTTTTGEKIKFTKDIHLGRSVLPGNDKESVRVFPPTNLTARVNHNPCVHPIGEFPVSLRLSGITSKTADSIVRWRLRKLNWRIEETQSMVSPACAKHSGKLGGEGKGIQHEDTRTIGDANIDYNKTPWKSDFDAGEVDAEFMCHINPSKLPVCDVEAPNGLKVSHNLVVEMVVAEDWSPKGKPNQVTPTGSARILRTQFHLMLTERPGLGVAWDEESPPVYEDVPASPPHYPNQGMTDVDLARIGGELEELHLDPHTNHLSHTAAGPSSGLRTSMVRPVSAGSNFSAELPSYSRNRPVLDVDDLLTGPPDTRRESVAVESEEDIEILGDSGVGKTSLMNQYVNKKFSASYKATIGADFLTKEVLVDDRLVTMQIWDTAGQERFQSLGVAFYRGADCCVLVYDVNNSKSFETLDSWRDEFLIQASPMDPETFPFVVIGNKIDVEESKRVISSKRAQSFCQSKGGIPYFETSAKEAINVEQAFEVIARQALAQEEAGDFNNDFPEPITIRPQDDQGGCAC</sequence>
<dbReference type="InterPro" id="IPR005225">
    <property type="entry name" value="Small_GTP-bd"/>
</dbReference>
<feature type="region of interest" description="Disordered" evidence="7">
    <location>
        <begin position="693"/>
        <end position="712"/>
    </location>
</feature>
<reference evidence="9 10" key="1">
    <citation type="submission" date="2019-11" db="EMBL/GenBank/DDBJ databases">
        <title>Venturia inaequalis Genome Resource.</title>
        <authorList>
            <person name="Lichtner F.J."/>
        </authorList>
    </citation>
    <scope>NUCLEOTIDE SEQUENCE [LARGE SCALE GENOMIC DNA]</scope>
    <source>
        <strain evidence="9">Bline_iso_100314</strain>
    </source>
</reference>
<dbReference type="Gene3D" id="2.60.40.640">
    <property type="match status" value="1"/>
</dbReference>
<dbReference type="AlphaFoldDB" id="A0A8H3YMH0"/>
<dbReference type="InterPro" id="IPR001806">
    <property type="entry name" value="Small_GTPase"/>
</dbReference>
<dbReference type="SMART" id="SM00176">
    <property type="entry name" value="RAN"/>
    <property type="match status" value="1"/>
</dbReference>
<dbReference type="GO" id="GO:0005770">
    <property type="term" value="C:late endosome"/>
    <property type="evidence" value="ECO:0007669"/>
    <property type="project" value="TreeGrafter"/>
</dbReference>
<dbReference type="EMBL" id="WNWQ01000635">
    <property type="protein sequence ID" value="KAE9965123.1"/>
    <property type="molecule type" value="Genomic_DNA"/>
</dbReference>
<accession>A0A8H3YMH0</accession>
<organism evidence="9 10">
    <name type="scientific">Venturia inaequalis</name>
    <name type="common">Apple scab fungus</name>
    <dbReference type="NCBI Taxonomy" id="5025"/>
    <lineage>
        <taxon>Eukaryota</taxon>
        <taxon>Fungi</taxon>
        <taxon>Dikarya</taxon>
        <taxon>Ascomycota</taxon>
        <taxon>Pezizomycotina</taxon>
        <taxon>Dothideomycetes</taxon>
        <taxon>Pleosporomycetidae</taxon>
        <taxon>Venturiales</taxon>
        <taxon>Venturiaceae</taxon>
        <taxon>Venturia</taxon>
    </lineage>
</organism>
<proteinExistence type="inferred from homology"/>
<name>A0A8H3YMH0_VENIN</name>
<dbReference type="Proteomes" id="UP000433883">
    <property type="component" value="Unassembled WGS sequence"/>
</dbReference>
<evidence type="ECO:0000256" key="6">
    <source>
        <dbReference type="ARBA" id="ARBA00023289"/>
    </source>
</evidence>
<evidence type="ECO:0000256" key="2">
    <source>
        <dbReference type="ARBA" id="ARBA00022481"/>
    </source>
</evidence>
<dbReference type="InterPro" id="IPR014752">
    <property type="entry name" value="Arrestin-like_C"/>
</dbReference>
<evidence type="ECO:0000256" key="7">
    <source>
        <dbReference type="SAM" id="MobiDB-lite"/>
    </source>
</evidence>
<evidence type="ECO:0000313" key="10">
    <source>
        <dbReference type="Proteomes" id="UP000433883"/>
    </source>
</evidence>
<dbReference type="SUPFAM" id="SSF52540">
    <property type="entry name" value="P-loop containing nucleoside triphosphate hydrolases"/>
    <property type="match status" value="1"/>
</dbReference>
<dbReference type="GO" id="GO:0032889">
    <property type="term" value="P:regulation of vacuole fusion, non-autophagic"/>
    <property type="evidence" value="ECO:0007669"/>
    <property type="project" value="TreeGrafter"/>
</dbReference>
<keyword evidence="4" id="KW-0342">GTP-binding</keyword>
<dbReference type="Pfam" id="PF00071">
    <property type="entry name" value="Ras"/>
    <property type="match status" value="1"/>
</dbReference>